<dbReference type="AlphaFoldDB" id="A0A917YW17"/>
<reference evidence="2" key="1">
    <citation type="journal article" date="2014" name="Int. J. Syst. Evol. Microbiol.">
        <title>Complete genome sequence of Corynebacterium casei LMG S-19264T (=DSM 44701T), isolated from a smear-ripened cheese.</title>
        <authorList>
            <consortium name="US DOE Joint Genome Institute (JGI-PGF)"/>
            <person name="Walter F."/>
            <person name="Albersmeier A."/>
            <person name="Kalinowski J."/>
            <person name="Ruckert C."/>
        </authorList>
    </citation>
    <scope>NUCLEOTIDE SEQUENCE</scope>
    <source>
        <strain evidence="2">CGMCC 1.7086</strain>
    </source>
</reference>
<reference evidence="2" key="2">
    <citation type="submission" date="2020-09" db="EMBL/GenBank/DDBJ databases">
        <authorList>
            <person name="Sun Q."/>
            <person name="Zhou Y."/>
        </authorList>
    </citation>
    <scope>NUCLEOTIDE SEQUENCE</scope>
    <source>
        <strain evidence="2">CGMCC 1.7086</strain>
    </source>
</reference>
<dbReference type="EMBL" id="BMLS01000001">
    <property type="protein sequence ID" value="GGO65883.1"/>
    <property type="molecule type" value="Genomic_DNA"/>
</dbReference>
<accession>A0A917YW17</accession>
<feature type="signal peptide" evidence="1">
    <location>
        <begin position="1"/>
        <end position="21"/>
    </location>
</feature>
<keyword evidence="1" id="KW-0732">Signal</keyword>
<sequence length="143" mass="15764">MKTIAYIAAVAALTSSFAAQARDDRVRFDLEPFLSSSKAKEVLLDVPVYFAGQQHNAIKETWGEVTTSRKTNAFNKSDKEACEWVLLSALKVLQERARKEGMNAVVNIKSNYKHQEYASSEQFECGAGTFVAGVALKGDIVKL</sequence>
<evidence type="ECO:0000313" key="3">
    <source>
        <dbReference type="Proteomes" id="UP000606935"/>
    </source>
</evidence>
<dbReference type="Proteomes" id="UP000606935">
    <property type="component" value="Unassembled WGS sequence"/>
</dbReference>
<keyword evidence="3" id="KW-1185">Reference proteome</keyword>
<comment type="caution">
    <text evidence="2">The sequence shown here is derived from an EMBL/GenBank/DDBJ whole genome shotgun (WGS) entry which is preliminary data.</text>
</comment>
<evidence type="ECO:0008006" key="4">
    <source>
        <dbReference type="Google" id="ProtNLM"/>
    </source>
</evidence>
<evidence type="ECO:0000313" key="2">
    <source>
        <dbReference type="EMBL" id="GGO65883.1"/>
    </source>
</evidence>
<protein>
    <recommendedName>
        <fullName evidence="4">Excinuclease ABC subunit A</fullName>
    </recommendedName>
</protein>
<proteinExistence type="predicted"/>
<name>A0A917YW17_9ALTE</name>
<organism evidence="2 3">
    <name type="scientific">Bowmanella pacifica</name>
    <dbReference type="NCBI Taxonomy" id="502051"/>
    <lineage>
        <taxon>Bacteria</taxon>
        <taxon>Pseudomonadati</taxon>
        <taxon>Pseudomonadota</taxon>
        <taxon>Gammaproteobacteria</taxon>
        <taxon>Alteromonadales</taxon>
        <taxon>Alteromonadaceae</taxon>
        <taxon>Bowmanella</taxon>
    </lineage>
</organism>
<feature type="chain" id="PRO_5037724954" description="Excinuclease ABC subunit A" evidence="1">
    <location>
        <begin position="22"/>
        <end position="143"/>
    </location>
</feature>
<gene>
    <name evidence="2" type="ORF">GCM10010982_08750</name>
</gene>
<evidence type="ECO:0000256" key="1">
    <source>
        <dbReference type="SAM" id="SignalP"/>
    </source>
</evidence>
<dbReference type="RefSeq" id="WP_188690800.1">
    <property type="nucleotide sequence ID" value="NZ_BMLS01000001.1"/>
</dbReference>